<organism evidence="3 4">
    <name type="scientific">Acacia crassicarpa</name>
    <name type="common">northern wattle</name>
    <dbReference type="NCBI Taxonomy" id="499986"/>
    <lineage>
        <taxon>Eukaryota</taxon>
        <taxon>Viridiplantae</taxon>
        <taxon>Streptophyta</taxon>
        <taxon>Embryophyta</taxon>
        <taxon>Tracheophyta</taxon>
        <taxon>Spermatophyta</taxon>
        <taxon>Magnoliopsida</taxon>
        <taxon>eudicotyledons</taxon>
        <taxon>Gunneridae</taxon>
        <taxon>Pentapetalae</taxon>
        <taxon>rosids</taxon>
        <taxon>fabids</taxon>
        <taxon>Fabales</taxon>
        <taxon>Fabaceae</taxon>
        <taxon>Caesalpinioideae</taxon>
        <taxon>mimosoid clade</taxon>
        <taxon>Acacieae</taxon>
        <taxon>Acacia</taxon>
    </lineage>
</organism>
<dbReference type="SUPFAM" id="SSF53756">
    <property type="entry name" value="UDP-Glycosyltransferase/glycogen phosphorylase"/>
    <property type="match status" value="1"/>
</dbReference>
<sequence length="473" mass="53116">MEVEKMGGNNEVRGHVLMLVFPGYGHVAPMIQLARRLAFKGIKVTFASSLSVIQSFQPGSHLISLLPSYDDLTHGPIGGPRGIGVVAFLQKFQDFTTDFSLDFINKSLQDPDERRRVKCLIYDFDFHWALDVAKQAGVISAAFHTQVLGATAAYYMIYMKVRGEELKVPPLDIPDFSHNTGISEVVDGPGFHNISPVLKAALVKFRNLGKADFHFCLTFDKLEHEVLEWIKNICPTMATIGPMVASAYLDNRMEDNTDYGFIMNDPDTNMNTCLEWLNTKEPNSVVYIAFGSMADIESQQVKEIALALRSLRCNFLWVMKQTEMQKNLPSNFLEEMSEKGMFVKWCPQLQVLSHPAVGYIVTHCGANSVVEATVLGVPMLGLPRYTDQIPNAYYVEEVWKVGVNAKKNEEGVYGKEEIERCFKELMYGEKGKEIKKNLKQLRQHAIEAVSHGGSSDMHIEEFIARLVCGAKNK</sequence>
<evidence type="ECO:0000313" key="3">
    <source>
        <dbReference type="EMBL" id="KAK4261874.1"/>
    </source>
</evidence>
<dbReference type="AlphaFoldDB" id="A0AAE1JYV4"/>
<name>A0AAE1JYV4_9FABA</name>
<evidence type="ECO:0000256" key="2">
    <source>
        <dbReference type="ARBA" id="ARBA00022679"/>
    </source>
</evidence>
<protein>
    <recommendedName>
        <fullName evidence="5">Glycosyltransferase</fullName>
    </recommendedName>
</protein>
<accession>A0AAE1JYV4</accession>
<evidence type="ECO:0000313" key="4">
    <source>
        <dbReference type="Proteomes" id="UP001293593"/>
    </source>
</evidence>
<dbReference type="GO" id="GO:0080043">
    <property type="term" value="F:quercetin 3-O-glucosyltransferase activity"/>
    <property type="evidence" value="ECO:0007669"/>
    <property type="project" value="TreeGrafter"/>
</dbReference>
<dbReference type="CDD" id="cd03784">
    <property type="entry name" value="GT1_Gtf-like"/>
    <property type="match status" value="1"/>
</dbReference>
<dbReference type="InterPro" id="IPR002213">
    <property type="entry name" value="UDP_glucos_trans"/>
</dbReference>
<dbReference type="PANTHER" id="PTHR11926:SF1375">
    <property type="entry name" value="GLYCOSYLTRANSFERASE"/>
    <property type="match status" value="1"/>
</dbReference>
<proteinExistence type="inferred from homology"/>
<dbReference type="EMBL" id="JAWXYG010000010">
    <property type="protein sequence ID" value="KAK4261874.1"/>
    <property type="molecule type" value="Genomic_DNA"/>
</dbReference>
<gene>
    <name evidence="3" type="ORF">QN277_004812</name>
</gene>
<evidence type="ECO:0008006" key="5">
    <source>
        <dbReference type="Google" id="ProtNLM"/>
    </source>
</evidence>
<reference evidence="3" key="1">
    <citation type="submission" date="2023-10" db="EMBL/GenBank/DDBJ databases">
        <title>Chromosome-level genome of the transformable northern wattle, Acacia crassicarpa.</title>
        <authorList>
            <person name="Massaro I."/>
            <person name="Sinha N.R."/>
            <person name="Poethig S."/>
            <person name="Leichty A.R."/>
        </authorList>
    </citation>
    <scope>NUCLEOTIDE SEQUENCE</scope>
    <source>
        <strain evidence="3">Acra3RX</strain>
        <tissue evidence="3">Leaf</tissue>
    </source>
</reference>
<dbReference type="GO" id="GO:0080044">
    <property type="term" value="F:quercetin 7-O-glucosyltransferase activity"/>
    <property type="evidence" value="ECO:0007669"/>
    <property type="project" value="TreeGrafter"/>
</dbReference>
<evidence type="ECO:0000256" key="1">
    <source>
        <dbReference type="ARBA" id="ARBA00009995"/>
    </source>
</evidence>
<keyword evidence="4" id="KW-1185">Reference proteome</keyword>
<dbReference type="Pfam" id="PF00201">
    <property type="entry name" value="UDPGT"/>
    <property type="match status" value="1"/>
</dbReference>
<comment type="caution">
    <text evidence="3">The sequence shown here is derived from an EMBL/GenBank/DDBJ whole genome shotgun (WGS) entry which is preliminary data.</text>
</comment>
<comment type="similarity">
    <text evidence="1">Belongs to the UDP-glycosyltransferase family.</text>
</comment>
<dbReference type="FunFam" id="3.40.50.2000:FF:000019">
    <property type="entry name" value="Glycosyltransferase"/>
    <property type="match status" value="1"/>
</dbReference>
<dbReference type="Proteomes" id="UP001293593">
    <property type="component" value="Unassembled WGS sequence"/>
</dbReference>
<dbReference type="Gene3D" id="3.40.50.2000">
    <property type="entry name" value="Glycogen Phosphorylase B"/>
    <property type="match status" value="2"/>
</dbReference>
<keyword evidence="2" id="KW-0808">Transferase</keyword>
<dbReference type="PANTHER" id="PTHR11926">
    <property type="entry name" value="GLUCOSYL/GLUCURONOSYL TRANSFERASES"/>
    <property type="match status" value="1"/>
</dbReference>